<protein>
    <submittedName>
        <fullName evidence="1">Uncharacterized protein</fullName>
    </submittedName>
</protein>
<comment type="caution">
    <text evidence="1">The sequence shown here is derived from an EMBL/GenBank/DDBJ whole genome shotgun (WGS) entry which is preliminary data.</text>
</comment>
<organism evidence="1 2">
    <name type="scientific">Chryseobacterium oncorhynchi</name>
    <dbReference type="NCBI Taxonomy" id="741074"/>
    <lineage>
        <taxon>Bacteria</taxon>
        <taxon>Pseudomonadati</taxon>
        <taxon>Bacteroidota</taxon>
        <taxon>Flavobacteriia</taxon>
        <taxon>Flavobacteriales</taxon>
        <taxon>Weeksellaceae</taxon>
        <taxon>Chryseobacterium group</taxon>
        <taxon>Chryseobacterium</taxon>
    </lineage>
</organism>
<gene>
    <name evidence="1" type="ORF">C1638_020855</name>
</gene>
<name>A0A316WFX2_9FLAO</name>
<dbReference type="EMBL" id="PPEI02000009">
    <property type="protein sequence ID" value="PWN60019.1"/>
    <property type="molecule type" value="Genomic_DNA"/>
</dbReference>
<reference evidence="1" key="1">
    <citation type="submission" date="2018-04" db="EMBL/GenBank/DDBJ databases">
        <title>Draft Genome Sequences of Chryseobacterium lactis NCTC11390T isolated from milk, Chryseobacterium oncorhynchi 701B-08T from rainbow trout, and Chryseobacterium viscerum 687B-08T from diseased fish.</title>
        <authorList>
            <person name="Jeong J.-J."/>
            <person name="Lee Y.J."/>
            <person name="Pathiraja D."/>
            <person name="Park B."/>
            <person name="Choi I.-G."/>
            <person name="Kim K.D."/>
        </authorList>
    </citation>
    <scope>NUCLEOTIDE SEQUENCE [LARGE SCALE GENOMIC DNA]</scope>
    <source>
        <strain evidence="1">701B-08</strain>
    </source>
</reference>
<keyword evidence="2" id="KW-1185">Reference proteome</keyword>
<dbReference type="RefSeq" id="WP_109623864.1">
    <property type="nucleotide sequence ID" value="NZ_PPEI02000009.1"/>
</dbReference>
<dbReference type="AlphaFoldDB" id="A0A316WFX2"/>
<sequence>MKRTMGKDEKKPSKKNLLEKDLLIAPVGTGKPFPITDELIKKMSLSEKENLVKFFNLIRKKGGEISNQNN</sequence>
<accession>A0A316WFX2</accession>
<dbReference type="Proteomes" id="UP000236182">
    <property type="component" value="Unassembled WGS sequence"/>
</dbReference>
<evidence type="ECO:0000313" key="1">
    <source>
        <dbReference type="EMBL" id="PWN60019.1"/>
    </source>
</evidence>
<proteinExistence type="predicted"/>
<evidence type="ECO:0000313" key="2">
    <source>
        <dbReference type="Proteomes" id="UP000236182"/>
    </source>
</evidence>